<protein>
    <recommendedName>
        <fullName evidence="2 4">GTP cyclohydrolase 1 type 2 homolog</fullName>
    </recommendedName>
</protein>
<dbReference type="RefSeq" id="WP_013277681.1">
    <property type="nucleotide sequence ID" value="NC_014378.1"/>
</dbReference>
<accession>D9QVH6</accession>
<organism evidence="6 7">
    <name type="scientific">Acetohalobium arabaticum (strain ATCC 49924 / DSM 5501 / Z-7288)</name>
    <dbReference type="NCBI Taxonomy" id="574087"/>
    <lineage>
        <taxon>Bacteria</taxon>
        <taxon>Bacillati</taxon>
        <taxon>Bacillota</taxon>
        <taxon>Clostridia</taxon>
        <taxon>Halanaerobiales</taxon>
        <taxon>Halobacteroidaceae</taxon>
        <taxon>Acetohalobium</taxon>
    </lineage>
</organism>
<dbReference type="PANTHER" id="PTHR13799">
    <property type="entry name" value="NGG1 INTERACTING FACTOR 3"/>
    <property type="match status" value="1"/>
</dbReference>
<proteinExistence type="inferred from homology"/>
<dbReference type="Gene3D" id="3.40.1390.30">
    <property type="entry name" value="NIF3 (NGG1p interacting factor 3)-like"/>
    <property type="match status" value="1"/>
</dbReference>
<feature type="binding site" evidence="5">
    <location>
        <position position="67"/>
    </location>
    <ligand>
        <name>a divalent metal cation</name>
        <dbReference type="ChEBI" id="CHEBI:60240"/>
        <label>1</label>
    </ligand>
</feature>
<dbReference type="EMBL" id="CP002105">
    <property type="protein sequence ID" value="ADL12235.1"/>
    <property type="molecule type" value="Genomic_DNA"/>
</dbReference>
<dbReference type="InterPro" id="IPR036069">
    <property type="entry name" value="DUF34/NIF3_sf"/>
</dbReference>
<dbReference type="InterPro" id="IPR002678">
    <property type="entry name" value="DUF34/NIF3"/>
</dbReference>
<keyword evidence="7" id="KW-1185">Reference proteome</keyword>
<comment type="similarity">
    <text evidence="1 4">Belongs to the GTP cyclohydrolase I type 2/NIF3 family.</text>
</comment>
<reference evidence="6 7" key="1">
    <citation type="journal article" date="2010" name="Stand. Genomic Sci.">
        <title>Complete genome sequence of Acetohalobium arabaticum type strain (Z-7288).</title>
        <authorList>
            <person name="Sikorski J."/>
            <person name="Lapidus A."/>
            <person name="Chertkov O."/>
            <person name="Lucas S."/>
            <person name="Copeland A."/>
            <person name="Glavina Del Rio T."/>
            <person name="Nolan M."/>
            <person name="Tice H."/>
            <person name="Cheng J.F."/>
            <person name="Han C."/>
            <person name="Brambilla E."/>
            <person name="Pitluck S."/>
            <person name="Liolios K."/>
            <person name="Ivanova N."/>
            <person name="Mavromatis K."/>
            <person name="Mikhailova N."/>
            <person name="Pati A."/>
            <person name="Bruce D."/>
            <person name="Detter C."/>
            <person name="Tapia R."/>
            <person name="Goodwin L."/>
            <person name="Chen A."/>
            <person name="Palaniappan K."/>
            <person name="Land M."/>
            <person name="Hauser L."/>
            <person name="Chang Y.J."/>
            <person name="Jeffries C.D."/>
            <person name="Rohde M."/>
            <person name="Goker M."/>
            <person name="Spring S."/>
            <person name="Woyke T."/>
            <person name="Bristow J."/>
            <person name="Eisen J.A."/>
            <person name="Markowitz V."/>
            <person name="Hugenholtz P."/>
            <person name="Kyrpides N.C."/>
            <person name="Klenk H.P."/>
        </authorList>
    </citation>
    <scope>NUCLEOTIDE SEQUENCE [LARGE SCALE GENOMIC DNA]</scope>
    <source>
        <strain evidence="7">ATCC 49924 / DSM 5501 / Z-7288</strain>
    </source>
</reference>
<dbReference type="Gene3D" id="3.30.70.120">
    <property type="match status" value="1"/>
</dbReference>
<name>D9QVH6_ACEAZ</name>
<evidence type="ECO:0000313" key="6">
    <source>
        <dbReference type="EMBL" id="ADL12235.1"/>
    </source>
</evidence>
<dbReference type="Pfam" id="PF01784">
    <property type="entry name" value="DUF34_NIF3"/>
    <property type="match status" value="1"/>
</dbReference>
<sequence>MSLSIQQIIQLMEEIASEELALEWDNVGLQIGSYSQQVDKVLVTLDVIPAIMEEAVEKNVDLIISHHPVIFNSLSQVRFDTEIGDLVQTAAKNEISIYTAHTNYDIAQGGLNDQLAAKLGLTDLQVLKTTCEDELKKLVVFIPQKNLEEVRKAIISQGAGWIGNYRDCTFSVEGTGTFKPLAGTDPHIGQKDQLEKVDEVRLETILPASKLEQVLDKLETVHPYEEVAYDLYSVEATGEQLGLGRIGNLKTSCEFNQFVAQAKDVLELDRVRVVKPENSEVKRVAVCSGSGADLIRPAVFKGADLLVTGDIKYHDAELAAKMGLGIIDAGHYGTEVIMEECLVESLVTEIKQAGLEEIEIITTDRNKGFIAIV</sequence>
<dbReference type="PANTHER" id="PTHR13799:SF14">
    <property type="entry name" value="GTP CYCLOHYDROLASE 1 TYPE 2 HOMOLOG"/>
    <property type="match status" value="1"/>
</dbReference>
<feature type="binding site" evidence="5">
    <location>
        <position position="331"/>
    </location>
    <ligand>
        <name>a divalent metal cation</name>
        <dbReference type="ChEBI" id="CHEBI:60240"/>
        <label>1</label>
    </ligand>
</feature>
<dbReference type="FunFam" id="3.40.1390.30:FF:000001">
    <property type="entry name" value="GTP cyclohydrolase 1 type 2"/>
    <property type="match status" value="1"/>
</dbReference>
<dbReference type="InterPro" id="IPR017221">
    <property type="entry name" value="DUF34/NIF3_bac"/>
</dbReference>
<dbReference type="GO" id="GO:0005737">
    <property type="term" value="C:cytoplasm"/>
    <property type="evidence" value="ECO:0007669"/>
    <property type="project" value="TreeGrafter"/>
</dbReference>
<dbReference type="AlphaFoldDB" id="D9QVH6"/>
<dbReference type="eggNOG" id="COG0327">
    <property type="taxonomic scope" value="Bacteria"/>
</dbReference>
<gene>
    <name evidence="6" type="ordered locus">Acear_0695</name>
</gene>
<dbReference type="NCBIfam" id="TIGR00486">
    <property type="entry name" value="YbgI_SA1388"/>
    <property type="match status" value="1"/>
</dbReference>
<feature type="binding site" evidence="5">
    <location>
        <position position="105"/>
    </location>
    <ligand>
        <name>a divalent metal cation</name>
        <dbReference type="ChEBI" id="CHEBI:60240"/>
        <label>1</label>
    </ligand>
</feature>
<dbReference type="HOGENOM" id="CLU_037423_1_0_9"/>
<dbReference type="OrthoDB" id="9792792at2"/>
<dbReference type="Proteomes" id="UP000001661">
    <property type="component" value="Chromosome"/>
</dbReference>
<evidence type="ECO:0000256" key="2">
    <source>
        <dbReference type="ARBA" id="ARBA00022112"/>
    </source>
</evidence>
<feature type="binding site" evidence="5">
    <location>
        <position position="66"/>
    </location>
    <ligand>
        <name>a divalent metal cation</name>
        <dbReference type="ChEBI" id="CHEBI:60240"/>
        <label>1</label>
    </ligand>
</feature>
<evidence type="ECO:0000313" key="7">
    <source>
        <dbReference type="Proteomes" id="UP000001661"/>
    </source>
</evidence>
<dbReference type="InterPro" id="IPR015867">
    <property type="entry name" value="N-reg_PII/ATP_PRibTrfase_C"/>
</dbReference>
<evidence type="ECO:0000256" key="3">
    <source>
        <dbReference type="ARBA" id="ARBA00022723"/>
    </source>
</evidence>
<evidence type="ECO:0000256" key="5">
    <source>
        <dbReference type="PIRSR" id="PIRSR602678-1"/>
    </source>
</evidence>
<feature type="binding site" evidence="5">
    <location>
        <position position="335"/>
    </location>
    <ligand>
        <name>a divalent metal cation</name>
        <dbReference type="ChEBI" id="CHEBI:60240"/>
        <label>1</label>
    </ligand>
</feature>
<keyword evidence="3 4" id="KW-0479">Metal-binding</keyword>
<dbReference type="FunFam" id="3.30.70.120:FF:000006">
    <property type="entry name" value="GTP cyclohydrolase 1 type 2 homolog"/>
    <property type="match status" value="1"/>
</dbReference>
<dbReference type="GO" id="GO:0046872">
    <property type="term" value="F:metal ion binding"/>
    <property type="evidence" value="ECO:0007669"/>
    <property type="project" value="UniProtKB-UniRule"/>
</dbReference>
<dbReference type="KEGG" id="aar:Acear_0695"/>
<evidence type="ECO:0000256" key="4">
    <source>
        <dbReference type="PIRNR" id="PIRNR037489"/>
    </source>
</evidence>
<dbReference type="SUPFAM" id="SSF102705">
    <property type="entry name" value="NIF3 (NGG1p interacting factor 3)-like"/>
    <property type="match status" value="1"/>
</dbReference>
<dbReference type="STRING" id="574087.Acear_0695"/>
<evidence type="ECO:0000256" key="1">
    <source>
        <dbReference type="ARBA" id="ARBA00006964"/>
    </source>
</evidence>
<dbReference type="PIRSF" id="PIRSF037489">
    <property type="entry name" value="UCP037489_NIF3_YqfO"/>
    <property type="match status" value="1"/>
</dbReference>